<comment type="similarity">
    <text evidence="7">Belongs to the glycosyltransferase 87 family.</text>
</comment>
<evidence type="ECO:0000256" key="7">
    <source>
        <dbReference type="ARBA" id="ARBA00024033"/>
    </source>
</evidence>
<dbReference type="Proteomes" id="UP000319576">
    <property type="component" value="Chromosome"/>
</dbReference>
<dbReference type="EMBL" id="CP036273">
    <property type="protein sequence ID" value="QDU20608.1"/>
    <property type="molecule type" value="Genomic_DNA"/>
</dbReference>
<feature type="transmembrane region" description="Helical" evidence="8">
    <location>
        <begin position="350"/>
        <end position="369"/>
    </location>
</feature>
<reference evidence="9 10" key="1">
    <citation type="submission" date="2019-02" db="EMBL/GenBank/DDBJ databases">
        <title>Deep-cultivation of Planctomycetes and their phenomic and genomic characterization uncovers novel biology.</title>
        <authorList>
            <person name="Wiegand S."/>
            <person name="Jogler M."/>
            <person name="Boedeker C."/>
            <person name="Pinto D."/>
            <person name="Vollmers J."/>
            <person name="Rivas-Marin E."/>
            <person name="Kohn T."/>
            <person name="Peeters S.H."/>
            <person name="Heuer A."/>
            <person name="Rast P."/>
            <person name="Oberbeckmann S."/>
            <person name="Bunk B."/>
            <person name="Jeske O."/>
            <person name="Meyerdierks A."/>
            <person name="Storesund J.E."/>
            <person name="Kallscheuer N."/>
            <person name="Luecker S."/>
            <person name="Lage O.M."/>
            <person name="Pohl T."/>
            <person name="Merkel B.J."/>
            <person name="Hornburger P."/>
            <person name="Mueller R.-W."/>
            <person name="Bruemmer F."/>
            <person name="Labrenz M."/>
            <person name="Spormann A.M."/>
            <person name="Op den Camp H."/>
            <person name="Overmann J."/>
            <person name="Amann R."/>
            <person name="Jetten M.S.M."/>
            <person name="Mascher T."/>
            <person name="Medema M.H."/>
            <person name="Devos D.P."/>
            <person name="Kaster A.-K."/>
            <person name="Ovreas L."/>
            <person name="Rohde M."/>
            <person name="Galperin M.Y."/>
            <person name="Jogler C."/>
        </authorList>
    </citation>
    <scope>NUCLEOTIDE SEQUENCE [LARGE SCALE GENOMIC DNA]</scope>
    <source>
        <strain evidence="9 10">ETA_A1</strain>
    </source>
</reference>
<evidence type="ECO:0000256" key="2">
    <source>
        <dbReference type="ARBA" id="ARBA00022475"/>
    </source>
</evidence>
<dbReference type="RefSeq" id="WP_145238450.1">
    <property type="nucleotide sequence ID" value="NZ_CP036273.1"/>
</dbReference>
<feature type="transmembrane region" description="Helical" evidence="8">
    <location>
        <begin position="15"/>
        <end position="34"/>
    </location>
</feature>
<evidence type="ECO:0000313" key="10">
    <source>
        <dbReference type="Proteomes" id="UP000319576"/>
    </source>
</evidence>
<dbReference type="InterPro" id="IPR018584">
    <property type="entry name" value="GT87"/>
</dbReference>
<sequence>MTDATTASWLRDRLWIAWATAVAVWSVWIGSLALGTPAWKRDAEGMLLCADHIAFYSAATLLRDGRPGELYTPDAIGEVQQNAVRADGEWPYHMAYRNPPFYALLYVPTAGLPFVGSVLVWMAVSFAAIGFAVWCLRPARPWRTFARALAFYPVFTAITFGQNTPLSLAVYAAVYRLAADRRPFAAGLAAGLLWYKPQLLIGLFVWWGLAPRRHRWEWLGVAATGFLLAAVSWLVIPEASRAFVETLRANVTYGGENEWNLHSPRKFWAVLLPGAAAELLMSLTLLATAAAVGAAAWLRLRTGGALAVMFPAAVFVTLWASPHTLIYEWALLFAAAVVLWERLPARRDTWLTWFTVAWLALTVSTTATLVQKRFLGWPVLFQLSIPVLAVVGVRLFRSLGGREAVPAT</sequence>
<feature type="transmembrane region" description="Helical" evidence="8">
    <location>
        <begin position="326"/>
        <end position="343"/>
    </location>
</feature>
<feature type="transmembrane region" description="Helical" evidence="8">
    <location>
        <begin position="114"/>
        <end position="136"/>
    </location>
</feature>
<evidence type="ECO:0000256" key="1">
    <source>
        <dbReference type="ARBA" id="ARBA00004651"/>
    </source>
</evidence>
<dbReference type="AlphaFoldDB" id="A0A517XSY8"/>
<evidence type="ECO:0000256" key="5">
    <source>
        <dbReference type="ARBA" id="ARBA00022989"/>
    </source>
</evidence>
<evidence type="ECO:0008006" key="11">
    <source>
        <dbReference type="Google" id="ProtNLM"/>
    </source>
</evidence>
<evidence type="ECO:0000256" key="3">
    <source>
        <dbReference type="ARBA" id="ARBA00022679"/>
    </source>
</evidence>
<keyword evidence="3" id="KW-0808">Transferase</keyword>
<feature type="transmembrane region" description="Helical" evidence="8">
    <location>
        <begin position="267"/>
        <end position="296"/>
    </location>
</feature>
<organism evidence="9 10">
    <name type="scientific">Urbifossiella limnaea</name>
    <dbReference type="NCBI Taxonomy" id="2528023"/>
    <lineage>
        <taxon>Bacteria</taxon>
        <taxon>Pseudomonadati</taxon>
        <taxon>Planctomycetota</taxon>
        <taxon>Planctomycetia</taxon>
        <taxon>Gemmatales</taxon>
        <taxon>Gemmataceae</taxon>
        <taxon>Urbifossiella</taxon>
    </lineage>
</organism>
<feature type="transmembrane region" description="Helical" evidence="8">
    <location>
        <begin position="148"/>
        <end position="172"/>
    </location>
</feature>
<keyword evidence="4 8" id="KW-0812">Transmembrane</keyword>
<evidence type="ECO:0000256" key="4">
    <source>
        <dbReference type="ARBA" id="ARBA00022692"/>
    </source>
</evidence>
<dbReference type="GO" id="GO:0016758">
    <property type="term" value="F:hexosyltransferase activity"/>
    <property type="evidence" value="ECO:0007669"/>
    <property type="project" value="InterPro"/>
</dbReference>
<keyword evidence="6 8" id="KW-0472">Membrane</keyword>
<dbReference type="OrthoDB" id="265906at2"/>
<keyword evidence="10" id="KW-1185">Reference proteome</keyword>
<evidence type="ECO:0000256" key="8">
    <source>
        <dbReference type="SAM" id="Phobius"/>
    </source>
</evidence>
<gene>
    <name evidence="9" type="ORF">ETAA1_25640</name>
</gene>
<feature type="transmembrane region" description="Helical" evidence="8">
    <location>
        <begin position="216"/>
        <end position="236"/>
    </location>
</feature>
<proteinExistence type="inferred from homology"/>
<accession>A0A517XSY8</accession>
<feature type="transmembrane region" description="Helical" evidence="8">
    <location>
        <begin position="375"/>
        <end position="396"/>
    </location>
</feature>
<comment type="subcellular location">
    <subcellularLocation>
        <location evidence="1">Cell membrane</location>
        <topology evidence="1">Multi-pass membrane protein</topology>
    </subcellularLocation>
</comment>
<name>A0A517XSY8_9BACT</name>
<keyword evidence="5 8" id="KW-1133">Transmembrane helix</keyword>
<evidence type="ECO:0000313" key="9">
    <source>
        <dbReference type="EMBL" id="QDU20608.1"/>
    </source>
</evidence>
<feature type="transmembrane region" description="Helical" evidence="8">
    <location>
        <begin position="184"/>
        <end position="209"/>
    </location>
</feature>
<protein>
    <recommendedName>
        <fullName evidence="11">DUF2029 domain-containing protein</fullName>
    </recommendedName>
</protein>
<dbReference type="KEGG" id="uli:ETAA1_25640"/>
<dbReference type="GO" id="GO:0005886">
    <property type="term" value="C:plasma membrane"/>
    <property type="evidence" value="ECO:0007669"/>
    <property type="project" value="UniProtKB-SubCell"/>
</dbReference>
<keyword evidence="2" id="KW-1003">Cell membrane</keyword>
<evidence type="ECO:0000256" key="6">
    <source>
        <dbReference type="ARBA" id="ARBA00023136"/>
    </source>
</evidence>
<feature type="transmembrane region" description="Helical" evidence="8">
    <location>
        <begin position="303"/>
        <end position="320"/>
    </location>
</feature>
<dbReference type="Pfam" id="PF09594">
    <property type="entry name" value="GT87"/>
    <property type="match status" value="1"/>
</dbReference>